<feature type="compositionally biased region" description="Basic and acidic residues" evidence="1">
    <location>
        <begin position="7"/>
        <end position="19"/>
    </location>
</feature>
<organism evidence="3 4">
    <name type="scientific">Thioclava litoralis</name>
    <dbReference type="NCBI Taxonomy" id="3076557"/>
    <lineage>
        <taxon>Bacteria</taxon>
        <taxon>Pseudomonadati</taxon>
        <taxon>Pseudomonadota</taxon>
        <taxon>Alphaproteobacteria</taxon>
        <taxon>Rhodobacterales</taxon>
        <taxon>Paracoccaceae</taxon>
        <taxon>Thioclava</taxon>
    </lineage>
</organism>
<feature type="compositionally biased region" description="Gly residues" evidence="1">
    <location>
        <begin position="871"/>
        <end position="882"/>
    </location>
</feature>
<feature type="region of interest" description="Disordered" evidence="1">
    <location>
        <begin position="1"/>
        <end position="33"/>
    </location>
</feature>
<dbReference type="Proteomes" id="UP001623290">
    <property type="component" value="Chromosome"/>
</dbReference>
<reference evidence="3 4" key="1">
    <citation type="submission" date="2023-09" db="EMBL/GenBank/DDBJ databases">
        <title>Thioclava shenzhenensis sp. nov., a multidrug resistant bacteria-antagonizing species isolated from coastal seawater.</title>
        <authorList>
            <person name="Long M."/>
        </authorList>
    </citation>
    <scope>NUCLEOTIDE SEQUENCE [LARGE SCALE GENOMIC DNA]</scope>
    <source>
        <strain evidence="3 4">FTW29</strain>
    </source>
</reference>
<feature type="region of interest" description="Disordered" evidence="1">
    <location>
        <begin position="858"/>
        <end position="885"/>
    </location>
</feature>
<dbReference type="RefSeq" id="WP_406720951.1">
    <property type="nucleotide sequence ID" value="NZ_CP135443.1"/>
</dbReference>
<keyword evidence="2" id="KW-0812">Transmembrane</keyword>
<protein>
    <recommendedName>
        <fullName evidence="5">AsmA-like C-terminal region</fullName>
    </recommendedName>
</protein>
<sequence>MTDDTTDFSKPEDETEPKRAPTQPVGRPPMQGPPARSRSIYKILLVFLAVLTVPVVSLVAVLAWAAVTHHPMRVPMAITTKVEARVNQALGGTLQARFSGGADLVIASGLRPQVRLNSVQLLAPSGRPIAVLPQVQAAVLPMPLLQRRIALSSIELKGAAVAMRRLSDGSLDINFGGQGEMQHLAIDSLSDVTDAVEAAFATPVLQDLSEIRADTIDIRLDDERLGRVWRVSKGQFRLTQEADRISASLSLNVGEQNDMPAQLALGVTTYKNSPRAQFGAAVTGVPARDLAVQSPALAGLSVLDAPISGSLQTAIDDQGVVSGMVAKLNIGAGALSPVEGSRPIPFESAALELSYNQKQQRIEMSRLEVHSTAAAFKATGSVMLRDFANGLPRQLVTQVALNDLQLDPEGVLEQPAHFSDGMVDLRIGLDPFRVDIGQAQLMEDQTRLSAKGSLAASSKGWQVSLDSGISRISSKGLLALWPPKLVEHTRKWADENIADGTLYNVRAAIRIAPNHDPRIDLGYEFSGADVRAVKTLPNIEDGRGFATLDGTTYAMMVEEGQVTAPDGGAIEVADSTLKVPNIKLKPAPMQVDLVTRSQIPAALSLLDEPPFSFMSKAGKGTDIAKGWAVARTHLEFPLQPHLKPTDFKYDVSATLTDVYSDQIVPGKVLRSRQMRLLADPEKGLRIGGRGLFQDQKFDAWWIKKFTPEEAQHSQVQGYLNITPEGLTKLGVALPDNILSGEGWAALDLDMVTGEPVRYVIRSDMKGIGLSIPQISWRKGQASSGKLSIAGELSQPVKVDRISLDVPGLKAEGSVALRADGEGLERASFDRLSIGGWFNGAADLIGKGRNRPPGVAIRGGRLTLSDLPSGTKGAGSGSTGGGASASTPLSVRLDRLLVTDGIELTDLVGQFNTRAGFNGTFDARLNGGAVVSGAVGPSASGRPAVRVETRDAGGVLASAKLFDNARGGQMVLNLSPTGDRSYVGQLRASNLKITNAPILASMLSAASIVGLLEQLTGDGIVFNNASADFKLTPQGVSVTEGRATGASMGITLNGNYHIGSGAFDMEGVISPLYIVNGIGQILSRRGEGLFGFTYTLRGSKTAPKVSINPLSIFTPGMFRNLFRTDPPALSTE</sequence>
<evidence type="ECO:0000256" key="1">
    <source>
        <dbReference type="SAM" id="MobiDB-lite"/>
    </source>
</evidence>
<dbReference type="EMBL" id="CP135443">
    <property type="protein sequence ID" value="WRY33832.1"/>
    <property type="molecule type" value="Genomic_DNA"/>
</dbReference>
<evidence type="ECO:0008006" key="5">
    <source>
        <dbReference type="Google" id="ProtNLM"/>
    </source>
</evidence>
<evidence type="ECO:0000256" key="2">
    <source>
        <dbReference type="SAM" id="Phobius"/>
    </source>
</evidence>
<keyword evidence="2" id="KW-0472">Membrane</keyword>
<evidence type="ECO:0000313" key="3">
    <source>
        <dbReference type="EMBL" id="WRY33832.1"/>
    </source>
</evidence>
<keyword evidence="2" id="KW-1133">Transmembrane helix</keyword>
<name>A0ABZ1E284_9RHOB</name>
<evidence type="ECO:0000313" key="4">
    <source>
        <dbReference type="Proteomes" id="UP001623290"/>
    </source>
</evidence>
<gene>
    <name evidence="3" type="ORF">RPE78_00625</name>
</gene>
<keyword evidence="4" id="KW-1185">Reference proteome</keyword>
<feature type="transmembrane region" description="Helical" evidence="2">
    <location>
        <begin position="43"/>
        <end position="67"/>
    </location>
</feature>
<proteinExistence type="predicted"/>
<accession>A0ABZ1E284</accession>